<reference evidence="3 4" key="1">
    <citation type="submission" date="2020-08" db="EMBL/GenBank/DDBJ databases">
        <authorList>
            <person name="Hejnol A."/>
        </authorList>
    </citation>
    <scope>NUCLEOTIDE SEQUENCE [LARGE SCALE GENOMIC DNA]</scope>
</reference>
<evidence type="ECO:0000256" key="1">
    <source>
        <dbReference type="SAM" id="MobiDB-lite"/>
    </source>
</evidence>
<feature type="compositionally biased region" description="Low complexity" evidence="1">
    <location>
        <begin position="83"/>
        <end position="98"/>
    </location>
</feature>
<evidence type="ECO:0000313" key="3">
    <source>
        <dbReference type="EMBL" id="CAD5121652.1"/>
    </source>
</evidence>
<keyword evidence="2" id="KW-0812">Transmembrane</keyword>
<name>A0A7I8W4E5_9ANNE</name>
<keyword evidence="2" id="KW-0472">Membrane</keyword>
<accession>A0A7I8W4E5</accession>
<feature type="transmembrane region" description="Helical" evidence="2">
    <location>
        <begin position="23"/>
        <end position="43"/>
    </location>
</feature>
<keyword evidence="4" id="KW-1185">Reference proteome</keyword>
<dbReference type="EMBL" id="CAJFCJ010000014">
    <property type="protein sequence ID" value="CAD5121652.1"/>
    <property type="molecule type" value="Genomic_DNA"/>
</dbReference>
<comment type="caution">
    <text evidence="3">The sequence shown here is derived from an EMBL/GenBank/DDBJ whole genome shotgun (WGS) entry which is preliminary data.</text>
</comment>
<protein>
    <submittedName>
        <fullName evidence="3">DgyrCDS10144</fullName>
    </submittedName>
</protein>
<gene>
    <name evidence="3" type="ORF">DGYR_LOCUS9575</name>
</gene>
<evidence type="ECO:0000313" key="4">
    <source>
        <dbReference type="Proteomes" id="UP000549394"/>
    </source>
</evidence>
<keyword evidence="2" id="KW-1133">Transmembrane helix</keyword>
<evidence type="ECO:0000256" key="2">
    <source>
        <dbReference type="SAM" id="Phobius"/>
    </source>
</evidence>
<proteinExistence type="predicted"/>
<organism evidence="3 4">
    <name type="scientific">Dimorphilus gyrociliatus</name>
    <dbReference type="NCBI Taxonomy" id="2664684"/>
    <lineage>
        <taxon>Eukaryota</taxon>
        <taxon>Metazoa</taxon>
        <taxon>Spiralia</taxon>
        <taxon>Lophotrochozoa</taxon>
        <taxon>Annelida</taxon>
        <taxon>Polychaeta</taxon>
        <taxon>Polychaeta incertae sedis</taxon>
        <taxon>Dinophilidae</taxon>
        <taxon>Dimorphilus</taxon>
    </lineage>
</organism>
<feature type="region of interest" description="Disordered" evidence="1">
    <location>
        <begin position="82"/>
        <end position="109"/>
    </location>
</feature>
<dbReference type="Proteomes" id="UP000549394">
    <property type="component" value="Unassembled WGS sequence"/>
</dbReference>
<dbReference type="AlphaFoldDB" id="A0A7I8W4E5"/>
<sequence length="142" mass="16100">METSLNLYKFCKLDCERPTFKKYFIIIGITMFFNVCFLMSILLSPKSDHENQRPATSDNLQIGPQNHLEILNTISQNIRYMNSSQLSDSRSPPSYSLSNGDGNPPLFGQHDDLLPPSYESIMNITGVNSQNNNTVETFISEK</sequence>